<proteinExistence type="predicted"/>
<reference evidence="1" key="1">
    <citation type="submission" date="2025-08" db="UniProtKB">
        <authorList>
            <consortium name="Ensembl"/>
        </authorList>
    </citation>
    <scope>IDENTIFICATION</scope>
</reference>
<dbReference type="Ensembl" id="ENSAOWT00000008195.1">
    <property type="protein sequence ID" value="ENSAOWP00000007243.1"/>
    <property type="gene ID" value="ENSAOWG00000004976.1"/>
</dbReference>
<dbReference type="AlphaFoldDB" id="A0A8B9S505"/>
<name>A0A8B9S505_APTOW</name>
<reference evidence="1" key="2">
    <citation type="submission" date="2025-09" db="UniProtKB">
        <authorList>
            <consortium name="Ensembl"/>
        </authorList>
    </citation>
    <scope>IDENTIFICATION</scope>
</reference>
<evidence type="ECO:0000313" key="1">
    <source>
        <dbReference type="Ensembl" id="ENSAOWP00000007243.1"/>
    </source>
</evidence>
<organism evidence="1 2">
    <name type="scientific">Apteryx owenii</name>
    <name type="common">Little spotted kiwi</name>
    <dbReference type="NCBI Taxonomy" id="8824"/>
    <lineage>
        <taxon>Eukaryota</taxon>
        <taxon>Metazoa</taxon>
        <taxon>Chordata</taxon>
        <taxon>Craniata</taxon>
        <taxon>Vertebrata</taxon>
        <taxon>Euteleostomi</taxon>
        <taxon>Archelosauria</taxon>
        <taxon>Archosauria</taxon>
        <taxon>Dinosauria</taxon>
        <taxon>Saurischia</taxon>
        <taxon>Theropoda</taxon>
        <taxon>Coelurosauria</taxon>
        <taxon>Aves</taxon>
        <taxon>Palaeognathae</taxon>
        <taxon>Apterygiformes</taxon>
        <taxon>Apterygidae</taxon>
        <taxon>Apteryx</taxon>
    </lineage>
</organism>
<dbReference type="Proteomes" id="UP000694424">
    <property type="component" value="Unplaced"/>
</dbReference>
<sequence>LCLLCSSSVPEKHSGLRCYRELSSDQTCPLTRGQETDHNTTSCPGRLLRLLAKQLVSFEWFLSHLPHFLAESATSFEESFARNSRSVITAKW</sequence>
<accession>A0A8B9S505</accession>
<protein>
    <submittedName>
        <fullName evidence="1">Uncharacterized protein</fullName>
    </submittedName>
</protein>
<evidence type="ECO:0000313" key="2">
    <source>
        <dbReference type="Proteomes" id="UP000694424"/>
    </source>
</evidence>
<keyword evidence="2" id="KW-1185">Reference proteome</keyword>